<evidence type="ECO:0000313" key="2">
    <source>
        <dbReference type="EMBL" id="MPC54144.1"/>
    </source>
</evidence>
<protein>
    <submittedName>
        <fullName evidence="2">Uncharacterized protein</fullName>
    </submittedName>
</protein>
<keyword evidence="3" id="KW-1185">Reference proteome</keyword>
<dbReference type="Proteomes" id="UP000324222">
    <property type="component" value="Unassembled WGS sequence"/>
</dbReference>
<proteinExistence type="predicted"/>
<evidence type="ECO:0000313" key="3">
    <source>
        <dbReference type="Proteomes" id="UP000324222"/>
    </source>
</evidence>
<organism evidence="2 3">
    <name type="scientific">Portunus trituberculatus</name>
    <name type="common">Swimming crab</name>
    <name type="synonym">Neptunus trituberculatus</name>
    <dbReference type="NCBI Taxonomy" id="210409"/>
    <lineage>
        <taxon>Eukaryota</taxon>
        <taxon>Metazoa</taxon>
        <taxon>Ecdysozoa</taxon>
        <taxon>Arthropoda</taxon>
        <taxon>Crustacea</taxon>
        <taxon>Multicrustacea</taxon>
        <taxon>Malacostraca</taxon>
        <taxon>Eumalacostraca</taxon>
        <taxon>Eucarida</taxon>
        <taxon>Decapoda</taxon>
        <taxon>Pleocyemata</taxon>
        <taxon>Brachyura</taxon>
        <taxon>Eubrachyura</taxon>
        <taxon>Portunoidea</taxon>
        <taxon>Portunidae</taxon>
        <taxon>Portuninae</taxon>
        <taxon>Portunus</taxon>
    </lineage>
</organism>
<sequence>MEPPSNTLTHTIKHEAYLPDDLQKAPMNKLINAMILRISNICYSIGKGGRSKNSSYLFYYCCYYCYYYYYHYGNNSSNKNNNNNSNKNNNDLTITSHGPKPRDSAGGVLV</sequence>
<evidence type="ECO:0000256" key="1">
    <source>
        <dbReference type="SAM" id="MobiDB-lite"/>
    </source>
</evidence>
<gene>
    <name evidence="2" type="ORF">E2C01_048051</name>
</gene>
<dbReference type="EMBL" id="VSRR010012146">
    <property type="protein sequence ID" value="MPC54144.1"/>
    <property type="molecule type" value="Genomic_DNA"/>
</dbReference>
<name>A0A5B7GC70_PORTR</name>
<feature type="compositionally biased region" description="Low complexity" evidence="1">
    <location>
        <begin position="78"/>
        <end position="90"/>
    </location>
</feature>
<reference evidence="2 3" key="1">
    <citation type="submission" date="2019-05" db="EMBL/GenBank/DDBJ databases">
        <title>Another draft genome of Portunus trituberculatus and its Hox gene families provides insights of decapod evolution.</title>
        <authorList>
            <person name="Jeong J.-H."/>
            <person name="Song I."/>
            <person name="Kim S."/>
            <person name="Choi T."/>
            <person name="Kim D."/>
            <person name="Ryu S."/>
            <person name="Kim W."/>
        </authorList>
    </citation>
    <scope>NUCLEOTIDE SEQUENCE [LARGE SCALE GENOMIC DNA]</scope>
    <source>
        <tissue evidence="2">Muscle</tissue>
    </source>
</reference>
<comment type="caution">
    <text evidence="2">The sequence shown here is derived from an EMBL/GenBank/DDBJ whole genome shotgun (WGS) entry which is preliminary data.</text>
</comment>
<feature type="region of interest" description="Disordered" evidence="1">
    <location>
        <begin position="78"/>
        <end position="110"/>
    </location>
</feature>
<accession>A0A5B7GC70</accession>
<dbReference type="AlphaFoldDB" id="A0A5B7GC70"/>